<reference evidence="1" key="1">
    <citation type="submission" date="2023-04" db="EMBL/GenBank/DDBJ databases">
        <title>A chromosome-level genome assembly of the parasitoid wasp Eretmocerus hayati.</title>
        <authorList>
            <person name="Zhong Y."/>
            <person name="Liu S."/>
            <person name="Liu Y."/>
        </authorList>
    </citation>
    <scope>NUCLEOTIDE SEQUENCE</scope>
    <source>
        <strain evidence="1">ZJU_SS_LIU_2023</strain>
    </source>
</reference>
<dbReference type="EMBL" id="CM056743">
    <property type="protein sequence ID" value="KAJ8668873.1"/>
    <property type="molecule type" value="Genomic_DNA"/>
</dbReference>
<evidence type="ECO:0000313" key="1">
    <source>
        <dbReference type="EMBL" id="KAJ8668873.1"/>
    </source>
</evidence>
<evidence type="ECO:0000313" key="2">
    <source>
        <dbReference type="Proteomes" id="UP001239111"/>
    </source>
</evidence>
<sequence>MIEKKIIKKGAVNHEVEITDVNYGTLVLFLEFLYTGYFDDICMPHDLVDLAVELDVPSLRDRCFQELERSMEVCNVLEILVLADKHQNYNLKASALKMITDHLAEIKKEQDIDEFEKKYPQLLKEIIVSSKII</sequence>
<protein>
    <submittedName>
        <fullName evidence="1">Uncharacterized protein</fullName>
    </submittedName>
</protein>
<proteinExistence type="predicted"/>
<organism evidence="1 2">
    <name type="scientific">Eretmocerus hayati</name>
    <dbReference type="NCBI Taxonomy" id="131215"/>
    <lineage>
        <taxon>Eukaryota</taxon>
        <taxon>Metazoa</taxon>
        <taxon>Ecdysozoa</taxon>
        <taxon>Arthropoda</taxon>
        <taxon>Hexapoda</taxon>
        <taxon>Insecta</taxon>
        <taxon>Pterygota</taxon>
        <taxon>Neoptera</taxon>
        <taxon>Endopterygota</taxon>
        <taxon>Hymenoptera</taxon>
        <taxon>Apocrita</taxon>
        <taxon>Proctotrupomorpha</taxon>
        <taxon>Chalcidoidea</taxon>
        <taxon>Aphelinidae</taxon>
        <taxon>Aphelininae</taxon>
        <taxon>Eretmocerus</taxon>
    </lineage>
</organism>
<name>A0ACC2NCN9_9HYME</name>
<gene>
    <name evidence="1" type="ORF">QAD02_000132</name>
</gene>
<dbReference type="Proteomes" id="UP001239111">
    <property type="component" value="Chromosome 3"/>
</dbReference>
<comment type="caution">
    <text evidence="1">The sequence shown here is derived from an EMBL/GenBank/DDBJ whole genome shotgun (WGS) entry which is preliminary data.</text>
</comment>
<accession>A0ACC2NCN9</accession>
<keyword evidence="2" id="KW-1185">Reference proteome</keyword>